<evidence type="ECO:0008006" key="3">
    <source>
        <dbReference type="Google" id="ProtNLM"/>
    </source>
</evidence>
<evidence type="ECO:0000313" key="1">
    <source>
        <dbReference type="EMBL" id="MFH4980393.1"/>
    </source>
</evidence>
<sequence length="284" mass="31936">MGESSCGLLNQKKSERGRYICQLSDSLSATLQSSSRLYQSNVERAGAWDQITSMVNERYGEELGSLTTEQTRRIYTSLKRKLTKNRGKVTKTNSTEAKLQHDRVKVNGIVPDEWVLFFSDSNIREMIKHSRVQVKSEADGSACSGTLSRLTSMSPNRSGEIFAESLMECATKPKPREVIHLSKHSTDKKHGASSRCLPVNNLSTIELLALLAQRDAEIRQLKNRLMQKSVEHQLRVSRLIEKMAEVVKIAVNDSVQREIMGALDQDVFICGDITNDETFDDNEV</sequence>
<comment type="caution">
    <text evidence="1">The sequence shown here is derived from an EMBL/GenBank/DDBJ whole genome shotgun (WGS) entry which is preliminary data.</text>
</comment>
<dbReference type="EMBL" id="JBGFUD010005491">
    <property type="protein sequence ID" value="MFH4980393.1"/>
    <property type="molecule type" value="Genomic_DNA"/>
</dbReference>
<reference evidence="1 2" key="1">
    <citation type="submission" date="2024-08" db="EMBL/GenBank/DDBJ databases">
        <title>Gnathostoma spinigerum genome.</title>
        <authorList>
            <person name="Gonzalez-Bertolin B."/>
            <person name="Monzon S."/>
            <person name="Zaballos A."/>
            <person name="Jimenez P."/>
            <person name="Dekumyoy P."/>
            <person name="Varona S."/>
            <person name="Cuesta I."/>
            <person name="Sumanam S."/>
            <person name="Adisakwattana P."/>
            <person name="Gasser R.B."/>
            <person name="Hernandez-Gonzalez A."/>
            <person name="Young N.D."/>
            <person name="Perteguer M.J."/>
        </authorList>
    </citation>
    <scope>NUCLEOTIDE SEQUENCE [LARGE SCALE GENOMIC DNA]</scope>
    <source>
        <strain evidence="1">AL3</strain>
        <tissue evidence="1">Liver</tissue>
    </source>
</reference>
<name>A0ABD6EK85_9BILA</name>
<accession>A0ABD6EK85</accession>
<proteinExistence type="predicted"/>
<organism evidence="1 2">
    <name type="scientific">Gnathostoma spinigerum</name>
    <dbReference type="NCBI Taxonomy" id="75299"/>
    <lineage>
        <taxon>Eukaryota</taxon>
        <taxon>Metazoa</taxon>
        <taxon>Ecdysozoa</taxon>
        <taxon>Nematoda</taxon>
        <taxon>Chromadorea</taxon>
        <taxon>Rhabditida</taxon>
        <taxon>Spirurina</taxon>
        <taxon>Gnathostomatomorpha</taxon>
        <taxon>Gnathostomatoidea</taxon>
        <taxon>Gnathostomatidae</taxon>
        <taxon>Gnathostoma</taxon>
    </lineage>
</organism>
<dbReference type="Proteomes" id="UP001608902">
    <property type="component" value="Unassembled WGS sequence"/>
</dbReference>
<evidence type="ECO:0000313" key="2">
    <source>
        <dbReference type="Proteomes" id="UP001608902"/>
    </source>
</evidence>
<dbReference type="AlphaFoldDB" id="A0ABD6EK85"/>
<keyword evidence="2" id="KW-1185">Reference proteome</keyword>
<gene>
    <name evidence="1" type="ORF">AB6A40_007102</name>
</gene>
<protein>
    <recommendedName>
        <fullName evidence="3">Regulatory protein zeste</fullName>
    </recommendedName>
</protein>